<comment type="caution">
    <text evidence="1">The sequence shown here is derived from an EMBL/GenBank/DDBJ whole genome shotgun (WGS) entry which is preliminary data.</text>
</comment>
<dbReference type="EMBL" id="JBHSBN010000007">
    <property type="protein sequence ID" value="MFC4106885.1"/>
    <property type="molecule type" value="Genomic_DNA"/>
</dbReference>
<dbReference type="Proteomes" id="UP001595868">
    <property type="component" value="Unassembled WGS sequence"/>
</dbReference>
<organism evidence="1 2">
    <name type="scientific">Micromonospora zhanjiangensis</name>
    <dbReference type="NCBI Taxonomy" id="1522057"/>
    <lineage>
        <taxon>Bacteria</taxon>
        <taxon>Bacillati</taxon>
        <taxon>Actinomycetota</taxon>
        <taxon>Actinomycetes</taxon>
        <taxon>Micromonosporales</taxon>
        <taxon>Micromonosporaceae</taxon>
        <taxon>Micromonospora</taxon>
    </lineage>
</organism>
<keyword evidence="2" id="KW-1185">Reference proteome</keyword>
<evidence type="ECO:0008006" key="3">
    <source>
        <dbReference type="Google" id="ProtNLM"/>
    </source>
</evidence>
<reference evidence="2" key="1">
    <citation type="journal article" date="2019" name="Int. J. Syst. Evol. Microbiol.">
        <title>The Global Catalogue of Microorganisms (GCM) 10K type strain sequencing project: providing services to taxonomists for standard genome sequencing and annotation.</title>
        <authorList>
            <consortium name="The Broad Institute Genomics Platform"/>
            <consortium name="The Broad Institute Genome Sequencing Center for Infectious Disease"/>
            <person name="Wu L."/>
            <person name="Ma J."/>
        </authorList>
    </citation>
    <scope>NUCLEOTIDE SEQUENCE [LARGE SCALE GENOMIC DNA]</scope>
    <source>
        <strain evidence="2">2902at01</strain>
    </source>
</reference>
<evidence type="ECO:0000313" key="1">
    <source>
        <dbReference type="EMBL" id="MFC4106885.1"/>
    </source>
</evidence>
<gene>
    <name evidence="1" type="ORF">ACFOX0_13230</name>
</gene>
<sequence>MCDQAMKELPPGVRPHVPRRPLWLCRACADVWPCPTARLKLKAVYGDDRAGLCVLLCGLLYEAIEDLHRLNPRTGPSPQGLFDRLVGWAAPRSHVD</sequence>
<dbReference type="RefSeq" id="WP_377545219.1">
    <property type="nucleotide sequence ID" value="NZ_JBHSBN010000007.1"/>
</dbReference>
<accession>A0ABV8KLB2</accession>
<name>A0ABV8KLB2_9ACTN</name>
<proteinExistence type="predicted"/>
<evidence type="ECO:0000313" key="2">
    <source>
        <dbReference type="Proteomes" id="UP001595868"/>
    </source>
</evidence>
<protein>
    <recommendedName>
        <fullName evidence="3">Flavin reductase</fullName>
    </recommendedName>
</protein>